<keyword evidence="3" id="KW-1185">Reference proteome</keyword>
<protein>
    <submittedName>
        <fullName evidence="2">YusW-like protein</fullName>
    </submittedName>
</protein>
<name>A0A2W7MHW1_9BACI</name>
<gene>
    <name evidence="2" type="ORF">C7437_102190</name>
</gene>
<dbReference type="AlphaFoldDB" id="A0A2W7MHW1"/>
<feature type="chain" id="PRO_5038708947" evidence="1">
    <location>
        <begin position="23"/>
        <end position="145"/>
    </location>
</feature>
<dbReference type="Proteomes" id="UP000248646">
    <property type="component" value="Unassembled WGS sequence"/>
</dbReference>
<evidence type="ECO:0000313" key="3">
    <source>
        <dbReference type="Proteomes" id="UP000248646"/>
    </source>
</evidence>
<dbReference type="InterPro" id="IPR025623">
    <property type="entry name" value="YusW"/>
</dbReference>
<reference evidence="2 3" key="1">
    <citation type="submission" date="2018-06" db="EMBL/GenBank/DDBJ databases">
        <title>Genomic Encyclopedia of Type Strains, Phase IV (KMG-IV): sequencing the most valuable type-strain genomes for metagenomic binning, comparative biology and taxonomic classification.</title>
        <authorList>
            <person name="Goeker M."/>
        </authorList>
    </citation>
    <scope>NUCLEOTIDE SEQUENCE [LARGE SCALE GENOMIC DNA]</scope>
    <source>
        <strain evidence="2 3">DSM 5</strain>
    </source>
</reference>
<keyword evidence="1" id="KW-0732">Signal</keyword>
<dbReference type="Pfam" id="PF14039">
    <property type="entry name" value="YusW"/>
    <property type="match status" value="1"/>
</dbReference>
<proteinExistence type="predicted"/>
<evidence type="ECO:0000313" key="2">
    <source>
        <dbReference type="EMBL" id="PZX05731.1"/>
    </source>
</evidence>
<accession>A0A2W7MHW1</accession>
<comment type="caution">
    <text evidence="2">The sequence shown here is derived from an EMBL/GenBank/DDBJ whole genome shotgun (WGS) entry which is preliminary data.</text>
</comment>
<sequence length="145" mass="16065">MKMKKHSIFGSALLSTALLLGACGDKEEVTDAVDSSQAQKEFGFQAFDLDIDTAEHNDAIDASFDIDVSETEAVYENKLESKKLTGNEAYAELEPIFKDLALTKDMSKEDVIAKVSKAFGAENYTEFELEVEFSDGDNQEFLDKK</sequence>
<organism evidence="2 3">
    <name type="scientific">Psychrobacillus insolitus</name>
    <dbReference type="NCBI Taxonomy" id="1461"/>
    <lineage>
        <taxon>Bacteria</taxon>
        <taxon>Bacillati</taxon>
        <taxon>Bacillota</taxon>
        <taxon>Bacilli</taxon>
        <taxon>Bacillales</taxon>
        <taxon>Bacillaceae</taxon>
        <taxon>Psychrobacillus</taxon>
    </lineage>
</organism>
<dbReference type="PROSITE" id="PS51257">
    <property type="entry name" value="PROKAR_LIPOPROTEIN"/>
    <property type="match status" value="1"/>
</dbReference>
<dbReference type="EMBL" id="QKZI01000002">
    <property type="protein sequence ID" value="PZX05731.1"/>
    <property type="molecule type" value="Genomic_DNA"/>
</dbReference>
<evidence type="ECO:0000256" key="1">
    <source>
        <dbReference type="SAM" id="SignalP"/>
    </source>
</evidence>
<feature type="signal peptide" evidence="1">
    <location>
        <begin position="1"/>
        <end position="22"/>
    </location>
</feature>